<dbReference type="Gene3D" id="3.40.50.150">
    <property type="entry name" value="Vaccinia Virus protein VP39"/>
    <property type="match status" value="1"/>
</dbReference>
<dbReference type="GO" id="GO:0008168">
    <property type="term" value="F:methyltransferase activity"/>
    <property type="evidence" value="ECO:0007669"/>
    <property type="project" value="UniProtKB-KW"/>
</dbReference>
<evidence type="ECO:0000313" key="2">
    <source>
        <dbReference type="EMBL" id="BDR91653.1"/>
    </source>
</evidence>
<dbReference type="RefSeq" id="WP_188602555.1">
    <property type="nucleotide sequence ID" value="NZ_AP026830.1"/>
</dbReference>
<gene>
    <name evidence="3" type="ORF">GCM10007112_05480</name>
    <name evidence="2" type="ORF">Vsou_07460</name>
</gene>
<keyword evidence="3" id="KW-0489">Methyltransferase</keyword>
<dbReference type="PANTHER" id="PTHR34203">
    <property type="entry name" value="METHYLTRANSFERASE, FKBM FAMILY PROTEIN"/>
    <property type="match status" value="1"/>
</dbReference>
<evidence type="ECO:0000313" key="5">
    <source>
        <dbReference type="Proteomes" id="UP001060771"/>
    </source>
</evidence>
<dbReference type="PANTHER" id="PTHR34203:SF15">
    <property type="entry name" value="SLL1173 PROTEIN"/>
    <property type="match status" value="1"/>
</dbReference>
<evidence type="ECO:0000259" key="1">
    <source>
        <dbReference type="Pfam" id="PF05050"/>
    </source>
</evidence>
<reference evidence="3" key="2">
    <citation type="submission" date="2020-09" db="EMBL/GenBank/DDBJ databases">
        <authorList>
            <person name="Sun Q."/>
            <person name="Ohkuma M."/>
        </authorList>
    </citation>
    <scope>NUCLEOTIDE SEQUENCE</scope>
    <source>
        <strain evidence="3">JCM 11219</strain>
    </source>
</reference>
<keyword evidence="5" id="KW-1185">Reference proteome</keyword>
<dbReference type="GeneID" id="76206298"/>
<dbReference type="InterPro" id="IPR029063">
    <property type="entry name" value="SAM-dependent_MTases_sf"/>
</dbReference>
<dbReference type="GO" id="GO:0032259">
    <property type="term" value="P:methylation"/>
    <property type="evidence" value="ECO:0007669"/>
    <property type="project" value="UniProtKB-KW"/>
</dbReference>
<evidence type="ECO:0000313" key="4">
    <source>
        <dbReference type="Proteomes" id="UP000657075"/>
    </source>
</evidence>
<evidence type="ECO:0000313" key="3">
    <source>
        <dbReference type="EMBL" id="GGI71607.1"/>
    </source>
</evidence>
<dbReference type="AlphaFoldDB" id="A0A830E4W5"/>
<dbReference type="EMBL" id="BMNM01000001">
    <property type="protein sequence ID" value="GGI71607.1"/>
    <property type="molecule type" value="Genomic_DNA"/>
</dbReference>
<name>A0A830E4W5_9CREN</name>
<dbReference type="Proteomes" id="UP001060771">
    <property type="component" value="Chromosome"/>
</dbReference>
<keyword evidence="3" id="KW-0808">Transferase</keyword>
<feature type="domain" description="Methyltransferase FkbM" evidence="1">
    <location>
        <begin position="137"/>
        <end position="299"/>
    </location>
</feature>
<reference evidence="2" key="4">
    <citation type="journal article" date="2023" name="Microbiol. Resour. Announc.">
        <title>Complete Genome Sequence of Vulcanisaeta souniana Strain IC-059, a Hyperthermophilic Archaeon Isolated from Hot Spring Water in Japan.</title>
        <authorList>
            <person name="Kato S."/>
            <person name="Itoh T."/>
            <person name="Wu L."/>
            <person name="Ma J."/>
            <person name="Ohkuma M."/>
        </authorList>
    </citation>
    <scope>NUCLEOTIDE SEQUENCE</scope>
    <source>
        <strain evidence="2">JCM 11219</strain>
    </source>
</reference>
<organism evidence="3 4">
    <name type="scientific">Vulcanisaeta souniana JCM 11219</name>
    <dbReference type="NCBI Taxonomy" id="1293586"/>
    <lineage>
        <taxon>Archaea</taxon>
        <taxon>Thermoproteota</taxon>
        <taxon>Thermoprotei</taxon>
        <taxon>Thermoproteales</taxon>
        <taxon>Thermoproteaceae</taxon>
        <taxon>Vulcanisaeta</taxon>
    </lineage>
</organism>
<sequence>MGIIRDLSVALASRRLFSNWLSAGFKYLLTRHGLGRDFVTVKCGDASYRLSPGMYSFIINAYHDGLITEFKCGGSMELLLGGIAKLVISKNGDELFIAPDGIKLRGEDSMDLTVLFETWLYEIHFLGFNLDGWLVVDIGAYIGDTPLYFAKRGAFVVAVEPVPYHFEAMLRNIELNPELKSRILPINAAIADKDGSVEIAVEGRIDGEASIFKKGKGVKVRSFTLSSLLNHVRSLGVDINAFRVRALKMDCKGCEWDVVSNELNTLRLFDVLKIEYSGYLRNYTADELMNRVESAGFRCRRYAHNQIAVRIGLDRHGMLSCLRV</sequence>
<dbReference type="InterPro" id="IPR052514">
    <property type="entry name" value="SAM-dependent_MTase"/>
</dbReference>
<dbReference type="OrthoDB" id="25645at2157"/>
<reference evidence="3" key="1">
    <citation type="journal article" date="2014" name="Int. J. Syst. Evol. Microbiol.">
        <title>Complete genome sequence of Corynebacterium casei LMG S-19264T (=DSM 44701T), isolated from a smear-ripened cheese.</title>
        <authorList>
            <consortium name="US DOE Joint Genome Institute (JGI-PGF)"/>
            <person name="Walter F."/>
            <person name="Albersmeier A."/>
            <person name="Kalinowski J."/>
            <person name="Ruckert C."/>
        </authorList>
    </citation>
    <scope>NUCLEOTIDE SEQUENCE</scope>
    <source>
        <strain evidence="3">JCM 11219</strain>
    </source>
</reference>
<dbReference type="NCBIfam" id="TIGR01444">
    <property type="entry name" value="fkbM_fam"/>
    <property type="match status" value="1"/>
</dbReference>
<reference evidence="5" key="3">
    <citation type="submission" date="2022-09" db="EMBL/GenBank/DDBJ databases">
        <title>Complete genome sequence of Vulcanisaeta souniana.</title>
        <authorList>
            <person name="Kato S."/>
            <person name="Itoh T."/>
            <person name="Ohkuma M."/>
        </authorList>
    </citation>
    <scope>NUCLEOTIDE SEQUENCE [LARGE SCALE GENOMIC DNA]</scope>
    <source>
        <strain evidence="5">JCM 11219</strain>
    </source>
</reference>
<dbReference type="SUPFAM" id="SSF53335">
    <property type="entry name" value="S-adenosyl-L-methionine-dependent methyltransferases"/>
    <property type="match status" value="1"/>
</dbReference>
<dbReference type="Proteomes" id="UP000657075">
    <property type="component" value="Unassembled WGS sequence"/>
</dbReference>
<dbReference type="Pfam" id="PF05050">
    <property type="entry name" value="Methyltransf_21"/>
    <property type="match status" value="1"/>
</dbReference>
<dbReference type="EMBL" id="AP026830">
    <property type="protein sequence ID" value="BDR91653.1"/>
    <property type="molecule type" value="Genomic_DNA"/>
</dbReference>
<protein>
    <submittedName>
        <fullName evidence="3">FkbM family methyltransferase</fullName>
    </submittedName>
</protein>
<dbReference type="InterPro" id="IPR006342">
    <property type="entry name" value="FkbM_mtfrase"/>
</dbReference>
<accession>A0A830E4W5</accession>
<proteinExistence type="predicted"/>